<accession>A0A0A9HAB2</accession>
<dbReference type="EMBL" id="GBRH01166100">
    <property type="protein sequence ID" value="JAE31796.1"/>
    <property type="molecule type" value="Transcribed_RNA"/>
</dbReference>
<evidence type="ECO:0000313" key="1">
    <source>
        <dbReference type="EMBL" id="JAE31796.1"/>
    </source>
</evidence>
<sequence length="45" mass="5284">MQINSNAQFIYCWSMLAYSIRTRKKVLNMQTTMSLTLLICPSVKR</sequence>
<protein>
    <submittedName>
        <fullName evidence="1">Uncharacterized protein</fullName>
    </submittedName>
</protein>
<reference evidence="1" key="2">
    <citation type="journal article" date="2015" name="Data Brief">
        <title>Shoot transcriptome of the giant reed, Arundo donax.</title>
        <authorList>
            <person name="Barrero R.A."/>
            <person name="Guerrero F.D."/>
            <person name="Moolhuijzen P."/>
            <person name="Goolsby J.A."/>
            <person name="Tidwell J."/>
            <person name="Bellgard S.E."/>
            <person name="Bellgard M.I."/>
        </authorList>
    </citation>
    <scope>NUCLEOTIDE SEQUENCE</scope>
    <source>
        <tissue evidence="1">Shoot tissue taken approximately 20 cm above the soil surface</tissue>
    </source>
</reference>
<reference evidence="1" key="1">
    <citation type="submission" date="2014-09" db="EMBL/GenBank/DDBJ databases">
        <authorList>
            <person name="Magalhaes I.L.F."/>
            <person name="Oliveira U."/>
            <person name="Santos F.R."/>
            <person name="Vidigal T.H.D.A."/>
            <person name="Brescovit A.D."/>
            <person name="Santos A.J."/>
        </authorList>
    </citation>
    <scope>NUCLEOTIDE SEQUENCE</scope>
    <source>
        <tissue evidence="1">Shoot tissue taken approximately 20 cm above the soil surface</tissue>
    </source>
</reference>
<organism evidence="1">
    <name type="scientific">Arundo donax</name>
    <name type="common">Giant reed</name>
    <name type="synonym">Donax arundinaceus</name>
    <dbReference type="NCBI Taxonomy" id="35708"/>
    <lineage>
        <taxon>Eukaryota</taxon>
        <taxon>Viridiplantae</taxon>
        <taxon>Streptophyta</taxon>
        <taxon>Embryophyta</taxon>
        <taxon>Tracheophyta</taxon>
        <taxon>Spermatophyta</taxon>
        <taxon>Magnoliopsida</taxon>
        <taxon>Liliopsida</taxon>
        <taxon>Poales</taxon>
        <taxon>Poaceae</taxon>
        <taxon>PACMAD clade</taxon>
        <taxon>Arundinoideae</taxon>
        <taxon>Arundineae</taxon>
        <taxon>Arundo</taxon>
    </lineage>
</organism>
<name>A0A0A9HAB2_ARUDO</name>
<dbReference type="AlphaFoldDB" id="A0A0A9HAB2"/>
<proteinExistence type="predicted"/>